<gene>
    <name evidence="1" type="ORF">MRB53_026816</name>
</gene>
<dbReference type="EMBL" id="CM056816">
    <property type="protein sequence ID" value="KAJ8633480.1"/>
    <property type="molecule type" value="Genomic_DNA"/>
</dbReference>
<sequence>MFEPLVYVLNFLDHVLHLVKLAFFYLGLFDPTGLAPPVDDHTDRAAVVNRPAPPSPPITSNLIKKSLPVVKFAAFAERSGGYKEDNQNQISGWIMVK</sequence>
<proteinExistence type="predicted"/>
<reference evidence="1 2" key="1">
    <citation type="journal article" date="2022" name="Hortic Res">
        <title>A haplotype resolved chromosomal level avocado genome allows analysis of novel avocado genes.</title>
        <authorList>
            <person name="Nath O."/>
            <person name="Fletcher S.J."/>
            <person name="Hayward A."/>
            <person name="Shaw L.M."/>
            <person name="Masouleh A.K."/>
            <person name="Furtado A."/>
            <person name="Henry R.J."/>
            <person name="Mitter N."/>
        </authorList>
    </citation>
    <scope>NUCLEOTIDE SEQUENCE [LARGE SCALE GENOMIC DNA]</scope>
    <source>
        <strain evidence="2">cv. Hass</strain>
    </source>
</reference>
<accession>A0ACC2LJ42</accession>
<organism evidence="1 2">
    <name type="scientific">Persea americana</name>
    <name type="common">Avocado</name>
    <dbReference type="NCBI Taxonomy" id="3435"/>
    <lineage>
        <taxon>Eukaryota</taxon>
        <taxon>Viridiplantae</taxon>
        <taxon>Streptophyta</taxon>
        <taxon>Embryophyta</taxon>
        <taxon>Tracheophyta</taxon>
        <taxon>Spermatophyta</taxon>
        <taxon>Magnoliopsida</taxon>
        <taxon>Magnoliidae</taxon>
        <taxon>Laurales</taxon>
        <taxon>Lauraceae</taxon>
        <taxon>Persea</taxon>
    </lineage>
</organism>
<protein>
    <submittedName>
        <fullName evidence="1">Uncharacterized protein</fullName>
    </submittedName>
</protein>
<comment type="caution">
    <text evidence="1">The sequence shown here is derived from an EMBL/GenBank/DDBJ whole genome shotgun (WGS) entry which is preliminary data.</text>
</comment>
<name>A0ACC2LJ42_PERAE</name>
<evidence type="ECO:0000313" key="1">
    <source>
        <dbReference type="EMBL" id="KAJ8633480.1"/>
    </source>
</evidence>
<dbReference type="Proteomes" id="UP001234297">
    <property type="component" value="Chromosome 8"/>
</dbReference>
<keyword evidence="2" id="KW-1185">Reference proteome</keyword>
<evidence type="ECO:0000313" key="2">
    <source>
        <dbReference type="Proteomes" id="UP001234297"/>
    </source>
</evidence>